<dbReference type="Gene3D" id="1.20.930.40">
    <property type="entry name" value="Transferrin receptor-like, dimerisation domain"/>
    <property type="match status" value="1"/>
</dbReference>
<dbReference type="SUPFAM" id="SSF52025">
    <property type="entry name" value="PA domain"/>
    <property type="match status" value="1"/>
</dbReference>
<dbReference type="Proteomes" id="UP000887569">
    <property type="component" value="Unplaced"/>
</dbReference>
<accession>A0A915AKT5</accession>
<dbReference type="InterPro" id="IPR039373">
    <property type="entry name" value="Peptidase_M28B"/>
</dbReference>
<dbReference type="InterPro" id="IPR046450">
    <property type="entry name" value="PA_dom_sf"/>
</dbReference>
<dbReference type="InterPro" id="IPR007365">
    <property type="entry name" value="TFR-like_dimer_dom"/>
</dbReference>
<organism evidence="6 7">
    <name type="scientific">Parascaris univalens</name>
    <name type="common">Nematode worm</name>
    <dbReference type="NCBI Taxonomy" id="6257"/>
    <lineage>
        <taxon>Eukaryota</taxon>
        <taxon>Metazoa</taxon>
        <taxon>Ecdysozoa</taxon>
        <taxon>Nematoda</taxon>
        <taxon>Chromadorea</taxon>
        <taxon>Rhabditida</taxon>
        <taxon>Spirurina</taxon>
        <taxon>Ascaridomorpha</taxon>
        <taxon>Ascaridoidea</taxon>
        <taxon>Ascarididae</taxon>
        <taxon>Parascaris</taxon>
    </lineage>
</organism>
<dbReference type="Pfam" id="PF02225">
    <property type="entry name" value="PA"/>
    <property type="match status" value="1"/>
</dbReference>
<protein>
    <submittedName>
        <fullName evidence="7">Glutamate carboxypeptidase 2</fullName>
    </submittedName>
</protein>
<comment type="similarity">
    <text evidence="1">Belongs to the peptidase M28 family. M28B subfamily.</text>
</comment>
<keyword evidence="6" id="KW-1185">Reference proteome</keyword>
<dbReference type="InterPro" id="IPR007484">
    <property type="entry name" value="Peptidase_M28"/>
</dbReference>
<dbReference type="Gene3D" id="3.50.30.30">
    <property type="match status" value="1"/>
</dbReference>
<reference evidence="7" key="1">
    <citation type="submission" date="2022-11" db="UniProtKB">
        <authorList>
            <consortium name="WormBaseParasite"/>
        </authorList>
    </citation>
    <scope>IDENTIFICATION</scope>
</reference>
<evidence type="ECO:0000259" key="5">
    <source>
        <dbReference type="Pfam" id="PF04389"/>
    </source>
</evidence>
<dbReference type="CDD" id="cd08022">
    <property type="entry name" value="M28_PSMA_like"/>
    <property type="match status" value="1"/>
</dbReference>
<dbReference type="FunFam" id="3.40.630.10:FF:000101">
    <property type="entry name" value="N-acetylated alpha-linked acidic dipeptidase like 1"/>
    <property type="match status" value="1"/>
</dbReference>
<name>A0A915AKT5_PARUN</name>
<keyword evidence="2" id="KW-0472">Membrane</keyword>
<dbReference type="Gene3D" id="3.40.630.10">
    <property type="entry name" value="Zn peptidases"/>
    <property type="match status" value="1"/>
</dbReference>
<dbReference type="Pfam" id="PF04389">
    <property type="entry name" value="Peptidase_M28"/>
    <property type="match status" value="1"/>
</dbReference>
<feature type="domain" description="PA" evidence="3">
    <location>
        <begin position="200"/>
        <end position="287"/>
    </location>
</feature>
<dbReference type="SUPFAM" id="SSF47672">
    <property type="entry name" value="Transferrin receptor-like dimerisation domain"/>
    <property type="match status" value="1"/>
</dbReference>
<dbReference type="PANTHER" id="PTHR10404">
    <property type="entry name" value="N-ACETYLATED-ALPHA-LINKED ACIDIC DIPEPTIDASE"/>
    <property type="match status" value="1"/>
</dbReference>
<proteinExistence type="inferred from homology"/>
<dbReference type="InterPro" id="IPR003137">
    <property type="entry name" value="PA_domain"/>
</dbReference>
<dbReference type="GO" id="GO:0004180">
    <property type="term" value="F:carboxypeptidase activity"/>
    <property type="evidence" value="ECO:0007669"/>
    <property type="project" value="TreeGrafter"/>
</dbReference>
<sequence>LGTLVLYESCLLQMSRLKYDSRYLLKEEEQQSANALCSKAMMRATSVLGAGFVAIVLVGLLGVYHTAHPARQPRPETIEDYHQSISEKLIANVEGENIKENLRLLTILPHPAGTRANTRVAEKIADLWRKNGLADVHYLKYEVLLSYPDYDRPNHVYIIDEDGRIEFASKGVSPVIIPEEQGAEGAGVQWIAYSGNGTAQGEVVYCHYGRVEDFERLDRLGVTVKGKIALLRYGNGFRGDKVRNAQMNGATGAILYSDPAEVARMGPYPEKVYPNTEWMPLEGAQRGTIMMGNGDPLSPLYPSKKDLYRPKTVQEAKNDGTLPTIPVLPIGYSDAFQILSRMQGRMVPLDWQGGLNISYRLGPRLGDGATVRIDVRSSLQTRTIRNVIGYIHGADDPDRYVILGNHFDAWVYGSIDPNSGTAVLAEVARAITQTINETNWRPARTIMFCSWDGEEHGIIGSTEFVEEFANILTQRAVVYLNVDNIHSNASLFASTVPTLYQKVTEVAKRIPNPVVAEVKRGRKTVYDTWVKTFPNEIEFRPDAPKLPIPGAGSDHTAFLNFLGIPVVDFTYKNATTYDTYPLYHSLYETPFVNEHIFDTNNFAVHVAVGQYWAELAREFTDSAVLPFNISDLANSLLRIYLPNLKRAMEPLKYRADEIKDAREQLSRLIKNCQEFLRRAEAFSLVIKQALRNFAINPFDSRRISLINDRIMGVDRCFINPRGLPRQPSQRHVLFSTSDRDSYTGRVMAAVYDQVDAFVESKTHRERQLAARNIATEISLIQYAVQCASNTIADRI</sequence>
<dbReference type="WBParaSite" id="PgR008_g061_t02">
    <property type="protein sequence ID" value="PgR008_g061_t02"/>
    <property type="gene ID" value="PgR008_g061"/>
</dbReference>
<evidence type="ECO:0000259" key="3">
    <source>
        <dbReference type="Pfam" id="PF02225"/>
    </source>
</evidence>
<dbReference type="FunFam" id="3.50.30.30:FF:000033">
    <property type="entry name" value="Glutamate carboxypeptidase 2 homolog"/>
    <property type="match status" value="1"/>
</dbReference>
<feature type="domain" description="Transferrin receptor-like dimerisation" evidence="4">
    <location>
        <begin position="665"/>
        <end position="791"/>
    </location>
</feature>
<keyword evidence="2" id="KW-1133">Transmembrane helix</keyword>
<evidence type="ECO:0000313" key="6">
    <source>
        <dbReference type="Proteomes" id="UP000887569"/>
    </source>
</evidence>
<dbReference type="SUPFAM" id="SSF53187">
    <property type="entry name" value="Zn-dependent exopeptidases"/>
    <property type="match status" value="1"/>
</dbReference>
<evidence type="ECO:0000256" key="1">
    <source>
        <dbReference type="ARBA" id="ARBA00005634"/>
    </source>
</evidence>
<evidence type="ECO:0000259" key="4">
    <source>
        <dbReference type="Pfam" id="PF04253"/>
    </source>
</evidence>
<dbReference type="Pfam" id="PF04253">
    <property type="entry name" value="TFR_dimer"/>
    <property type="match status" value="1"/>
</dbReference>
<feature type="transmembrane region" description="Helical" evidence="2">
    <location>
        <begin position="47"/>
        <end position="67"/>
    </location>
</feature>
<evidence type="ECO:0000313" key="7">
    <source>
        <dbReference type="WBParaSite" id="PgR008_g061_t02"/>
    </source>
</evidence>
<feature type="domain" description="Peptidase M28" evidence="5">
    <location>
        <begin position="386"/>
        <end position="584"/>
    </location>
</feature>
<evidence type="ECO:0000256" key="2">
    <source>
        <dbReference type="SAM" id="Phobius"/>
    </source>
</evidence>
<dbReference type="AlphaFoldDB" id="A0A915AKT5"/>
<keyword evidence="2" id="KW-0812">Transmembrane</keyword>
<dbReference type="InterPro" id="IPR036757">
    <property type="entry name" value="TFR-like_dimer_dom_sf"/>
</dbReference>
<dbReference type="PANTHER" id="PTHR10404:SF77">
    <property type="entry name" value="GLUTAMATE CARBOXYPEPTIDASE 2 HOMOLOG"/>
    <property type="match status" value="1"/>
</dbReference>
<dbReference type="CDD" id="cd02121">
    <property type="entry name" value="PA_GCPII_like"/>
    <property type="match status" value="1"/>
</dbReference>